<gene>
    <name evidence="2" type="ORF">S01H1_34814</name>
</gene>
<evidence type="ECO:0000313" key="2">
    <source>
        <dbReference type="EMBL" id="GAG06653.1"/>
    </source>
</evidence>
<sequence length="112" mass="12243">MSDEDEAASCIAGAVSAARSASIITRLYAALDQKMREIETRIEQASQTGFDACSAADSERDARTLTTLAKLYEKISEMEAASELVSSEERISQEAMESDADRFREDIANRLA</sequence>
<reference evidence="2" key="1">
    <citation type="journal article" date="2014" name="Front. Microbiol.">
        <title>High frequency of phylogenetically diverse reductive dehalogenase-homologous genes in deep subseafloor sedimentary metagenomes.</title>
        <authorList>
            <person name="Kawai M."/>
            <person name="Futagami T."/>
            <person name="Toyoda A."/>
            <person name="Takaki Y."/>
            <person name="Nishi S."/>
            <person name="Hori S."/>
            <person name="Arai W."/>
            <person name="Tsubouchi T."/>
            <person name="Morono Y."/>
            <person name="Uchiyama I."/>
            <person name="Ito T."/>
            <person name="Fujiyama A."/>
            <person name="Inagaki F."/>
            <person name="Takami H."/>
        </authorList>
    </citation>
    <scope>NUCLEOTIDE SEQUENCE</scope>
    <source>
        <strain evidence="2">Expedition CK06-06</strain>
    </source>
</reference>
<protein>
    <submittedName>
        <fullName evidence="2">Uncharacterized protein</fullName>
    </submittedName>
</protein>
<comment type="caution">
    <text evidence="2">The sequence shown here is derived from an EMBL/GenBank/DDBJ whole genome shotgun (WGS) entry which is preliminary data.</text>
</comment>
<proteinExistence type="predicted"/>
<organism evidence="2">
    <name type="scientific">marine sediment metagenome</name>
    <dbReference type="NCBI Taxonomy" id="412755"/>
    <lineage>
        <taxon>unclassified sequences</taxon>
        <taxon>metagenomes</taxon>
        <taxon>ecological metagenomes</taxon>
    </lineage>
</organism>
<feature type="compositionally biased region" description="Basic and acidic residues" evidence="1">
    <location>
        <begin position="99"/>
        <end position="112"/>
    </location>
</feature>
<dbReference type="AlphaFoldDB" id="X0V2A9"/>
<dbReference type="EMBL" id="BARS01021703">
    <property type="protein sequence ID" value="GAG06653.1"/>
    <property type="molecule type" value="Genomic_DNA"/>
</dbReference>
<feature type="non-terminal residue" evidence="2">
    <location>
        <position position="112"/>
    </location>
</feature>
<feature type="region of interest" description="Disordered" evidence="1">
    <location>
        <begin position="86"/>
        <end position="112"/>
    </location>
</feature>
<evidence type="ECO:0000256" key="1">
    <source>
        <dbReference type="SAM" id="MobiDB-lite"/>
    </source>
</evidence>
<name>X0V2A9_9ZZZZ</name>
<accession>X0V2A9</accession>